<evidence type="ECO:0000256" key="9">
    <source>
        <dbReference type="ARBA" id="ARBA00023180"/>
    </source>
</evidence>
<reference evidence="15 16" key="2">
    <citation type="submission" date="2018-11" db="EMBL/GenBank/DDBJ databases">
        <authorList>
            <consortium name="Pathogen Informatics"/>
        </authorList>
    </citation>
    <scope>NUCLEOTIDE SEQUENCE [LARGE SCALE GENOMIC DNA]</scope>
</reference>
<reference evidence="17" key="1">
    <citation type="submission" date="2017-02" db="UniProtKB">
        <authorList>
            <consortium name="WormBaseParasite"/>
        </authorList>
    </citation>
    <scope>IDENTIFICATION</scope>
</reference>
<evidence type="ECO:0000256" key="4">
    <source>
        <dbReference type="ARBA" id="ARBA00022679"/>
    </source>
</evidence>
<keyword evidence="6 14" id="KW-0735">Signal-anchor</keyword>
<comment type="cofactor">
    <cofactor evidence="12 14">
        <name>Mn(2+)</name>
        <dbReference type="ChEBI" id="CHEBI:29035"/>
    </cofactor>
</comment>
<gene>
    <name evidence="15" type="ORF">HNAJ_LOCUS2649</name>
</gene>
<feature type="binding site" evidence="12">
    <location>
        <position position="752"/>
    </location>
    <ligand>
        <name>Mn(2+)</name>
        <dbReference type="ChEBI" id="CHEBI:29035"/>
    </ligand>
</feature>
<accession>A0A0R3T6G2</accession>
<keyword evidence="12 14" id="KW-0464">Manganese</keyword>
<comment type="similarity">
    <text evidence="2 14">Belongs to the glycosyltransferase 43 family.</text>
</comment>
<evidence type="ECO:0000256" key="7">
    <source>
        <dbReference type="ARBA" id="ARBA00022989"/>
    </source>
</evidence>
<dbReference type="OrthoDB" id="4062651at2759"/>
<dbReference type="GO" id="GO:0000139">
    <property type="term" value="C:Golgi membrane"/>
    <property type="evidence" value="ECO:0007669"/>
    <property type="project" value="UniProtKB-SubCell"/>
</dbReference>
<dbReference type="WBParaSite" id="HNAJ_0000265001-mRNA-1">
    <property type="protein sequence ID" value="HNAJ_0000265001-mRNA-1"/>
    <property type="gene ID" value="HNAJ_0000265001"/>
</dbReference>
<keyword evidence="4 14" id="KW-0808">Transferase</keyword>
<evidence type="ECO:0000256" key="2">
    <source>
        <dbReference type="ARBA" id="ARBA00007706"/>
    </source>
</evidence>
<dbReference type="GO" id="GO:0015018">
    <property type="term" value="F:galactosylgalactosylxylosylprotein 3-beta-glucuronosyltransferase activity"/>
    <property type="evidence" value="ECO:0007669"/>
    <property type="project" value="UniProtKB-UniRule"/>
</dbReference>
<evidence type="ECO:0000256" key="14">
    <source>
        <dbReference type="RuleBase" id="RU363127"/>
    </source>
</evidence>
<dbReference type="STRING" id="102285.A0A0R3T6G2"/>
<dbReference type="InterPro" id="IPR029044">
    <property type="entry name" value="Nucleotide-diphossugar_trans"/>
</dbReference>
<evidence type="ECO:0000256" key="3">
    <source>
        <dbReference type="ARBA" id="ARBA00012641"/>
    </source>
</evidence>
<keyword evidence="16" id="KW-1185">Reference proteome</keyword>
<evidence type="ECO:0000256" key="13">
    <source>
        <dbReference type="PIRSR" id="PIRSR605027-4"/>
    </source>
</evidence>
<evidence type="ECO:0000256" key="6">
    <source>
        <dbReference type="ARBA" id="ARBA00022968"/>
    </source>
</evidence>
<feature type="active site" description="Proton donor/acceptor" evidence="11">
    <location>
        <position position="839"/>
    </location>
</feature>
<dbReference type="GO" id="GO:0005975">
    <property type="term" value="P:carbohydrate metabolic process"/>
    <property type="evidence" value="ECO:0007669"/>
    <property type="project" value="TreeGrafter"/>
</dbReference>
<name>A0A0R3T6G2_RODNA</name>
<evidence type="ECO:0000256" key="5">
    <source>
        <dbReference type="ARBA" id="ARBA00022692"/>
    </source>
</evidence>
<organism evidence="17">
    <name type="scientific">Rodentolepis nana</name>
    <name type="common">Dwarf tapeworm</name>
    <name type="synonym">Hymenolepis nana</name>
    <dbReference type="NCBI Taxonomy" id="102285"/>
    <lineage>
        <taxon>Eukaryota</taxon>
        <taxon>Metazoa</taxon>
        <taxon>Spiralia</taxon>
        <taxon>Lophotrochozoa</taxon>
        <taxon>Platyhelminthes</taxon>
        <taxon>Cestoda</taxon>
        <taxon>Eucestoda</taxon>
        <taxon>Cyclophyllidea</taxon>
        <taxon>Hymenolepididae</taxon>
        <taxon>Rodentolepis</taxon>
    </lineage>
</organism>
<dbReference type="Gene3D" id="3.90.550.10">
    <property type="entry name" value="Spore Coat Polysaccharide Biosynthesis Protein SpsA, Chain A"/>
    <property type="match status" value="1"/>
</dbReference>
<dbReference type="PANTHER" id="PTHR10896">
    <property type="entry name" value="GALACTOSYLGALACTOSYLXYLOSYLPROTEIN 3-BETA-GLUCURONOSYLTRANSFERASE BETA-1,3-GLUCURONYLTRANSFERASE"/>
    <property type="match status" value="1"/>
</dbReference>
<evidence type="ECO:0000313" key="17">
    <source>
        <dbReference type="WBParaSite" id="HNAJ_0000265001-mRNA-1"/>
    </source>
</evidence>
<keyword evidence="8 14" id="KW-0472">Membrane</keyword>
<proteinExistence type="inferred from homology"/>
<comment type="subcellular location">
    <subcellularLocation>
        <location evidence="14">Golgi apparatus membrane</location>
        <topology evidence="14">Single-pass type II membrane protein</topology>
    </subcellularLocation>
    <subcellularLocation>
        <location evidence="1">Membrane</location>
        <topology evidence="1">Single-pass type II membrane protein</topology>
    </subcellularLocation>
</comment>
<dbReference type="SUPFAM" id="SSF53448">
    <property type="entry name" value="Nucleotide-diphospho-sugar transferases"/>
    <property type="match status" value="1"/>
</dbReference>
<evidence type="ECO:0000313" key="15">
    <source>
        <dbReference type="EMBL" id="VDN98508.1"/>
    </source>
</evidence>
<sequence>MEDHTGRYVIGLEKVEQIPENGGHSITIRLIFYLEIPDVGNPQNEKWKVRFCCNLHENPEAIDLRQSGIEEINDEVNSAIRNAVTKILLAMKGDLNSIVVGHDYTFYPEMSLELIKASFRSDQSEMTQRNRFITGPRFRTASVGTEASVERAKEPQPEQVSFITLKAPFHVHPILGQINHVLSKPGEAVPFLVLPGNVERPIIELPQSISDVVLQNIDNIVGSLRNTNYAQPHEIHYYSLPSKSVRTSTPEVSGIVYHSSAPNTVNRQSGSNLIGNKSQAYSSGTDSTGSLSLTSRDFTAIDYSSDPIHLTPVTPFNKNLQDTQSGFIQHRDTELDFNEHGRIPPVQSTSIPFSPFPMSPTVRRGISNIPRSFSPSSQSQLENMQHFRFSSMKPPIYARSKTMSPCRHNCVTFSDQIQTHPIPQAYNAMFEPSKLNKATNISTGYLPRQARASSTHFDFNNKGVNPGMNFETPLIHYPMASDPTPSAIVKPDISMMTSPSLQMIESPTSYSVLTSPQQTPKKCISCPSIPSDVQVSPMQYQSPYLASHIGPVTSNFVKCVFNGKVEIQGTSGEFEQKLLQPTLINRLAVVAPASISENKKVPTKFTLAYVPPFEKMRQTLIFRVLFIVLLVIFGFFSINLINSKKDVITIFVITPTYYRITQKPELVRLCTVFSHIPNLHWIVIEDSINKTDLVTDLLKQCIVTSTHLNMPSPNDKKYNIKGSNQRNAGLQWLRETYKPGKCRGVVYFADDDNTYDPRIFEEMRTLQLGATWPVGIVGGSSWEGCICSPDNPNRITGFWAGYKPWRSFPIDMAAFAVNLDLIFTHPNASFDYEHVEQQEGTILSQLGFKSAHELEPRANGCSKVRISFKICSYFNCAIYFPNHFAHFYLKRNILIFLIRNTI</sequence>
<dbReference type="Proteomes" id="UP000278807">
    <property type="component" value="Unassembled WGS sequence"/>
</dbReference>
<dbReference type="InterPro" id="IPR005027">
    <property type="entry name" value="Glyco_trans_43"/>
</dbReference>
<dbReference type="EC" id="2.4.1.135" evidence="3 14"/>
<evidence type="ECO:0000256" key="8">
    <source>
        <dbReference type="ARBA" id="ARBA00023136"/>
    </source>
</evidence>
<evidence type="ECO:0000313" key="16">
    <source>
        <dbReference type="Proteomes" id="UP000278807"/>
    </source>
</evidence>
<feature type="site" description="Interaction with galactose moiety of substrate glycoprotein" evidence="13">
    <location>
        <position position="783"/>
    </location>
</feature>
<feature type="transmembrane region" description="Helical" evidence="14">
    <location>
        <begin position="620"/>
        <end position="641"/>
    </location>
</feature>
<dbReference type="GO" id="GO:0046872">
    <property type="term" value="F:metal ion binding"/>
    <property type="evidence" value="ECO:0007669"/>
    <property type="project" value="UniProtKB-KW"/>
</dbReference>
<evidence type="ECO:0000256" key="12">
    <source>
        <dbReference type="PIRSR" id="PIRSR605027-3"/>
    </source>
</evidence>
<evidence type="ECO:0000256" key="1">
    <source>
        <dbReference type="ARBA" id="ARBA00004606"/>
    </source>
</evidence>
<keyword evidence="9" id="KW-0325">Glycoprotein</keyword>
<dbReference type="CDD" id="cd00218">
    <property type="entry name" value="GlcAT-I"/>
    <property type="match status" value="1"/>
</dbReference>
<dbReference type="GO" id="GO:0050650">
    <property type="term" value="P:chondroitin sulfate proteoglycan biosynthetic process"/>
    <property type="evidence" value="ECO:0007669"/>
    <property type="project" value="TreeGrafter"/>
</dbReference>
<protein>
    <recommendedName>
        <fullName evidence="3 14">Galactosylgalactosylxylosylprotein 3-beta-glucuronosyltransferase</fullName>
        <ecNumber evidence="3 14">2.4.1.135</ecNumber>
    </recommendedName>
</protein>
<dbReference type="EMBL" id="UZAE01001343">
    <property type="protein sequence ID" value="VDN98508.1"/>
    <property type="molecule type" value="Genomic_DNA"/>
</dbReference>
<dbReference type="PANTHER" id="PTHR10896:SF65">
    <property type="entry name" value="GALACTOSYLGALACTOSYLXYLOSYLPROTEIN 3-BETA-GLUCURONOSYLTRANSFERASE 3"/>
    <property type="match status" value="1"/>
</dbReference>
<dbReference type="UniPathway" id="UPA00378"/>
<evidence type="ECO:0000256" key="10">
    <source>
        <dbReference type="ARBA" id="ARBA00047979"/>
    </source>
</evidence>
<keyword evidence="14" id="KW-0333">Golgi apparatus</keyword>
<dbReference type="AlphaFoldDB" id="A0A0R3T6G2"/>
<keyword evidence="7 14" id="KW-1133">Transmembrane helix</keyword>
<evidence type="ECO:0000256" key="11">
    <source>
        <dbReference type="PIRSR" id="PIRSR605027-1"/>
    </source>
</evidence>
<comment type="pathway">
    <text evidence="14">Protein modification; protein glycosylation.</text>
</comment>
<keyword evidence="12 14" id="KW-0479">Metal-binding</keyword>
<keyword evidence="5 14" id="KW-0812">Transmembrane</keyword>
<dbReference type="Pfam" id="PF03360">
    <property type="entry name" value="Glyco_transf_43"/>
    <property type="match status" value="1"/>
</dbReference>
<comment type="catalytic activity">
    <reaction evidence="10 14">
        <text>3-O-(beta-D-galactosyl-(1-&gt;3)-beta-D-galactosyl-(1-&gt;4)-beta-D-xylosyl)-L-seryl-[protein] + UDP-alpha-D-glucuronate = 3-O-(beta-D-GlcA-(1-&gt;3)-beta-D-Gal-(1-&gt;3)-beta-D-Gal-(1-&gt;4)-beta-D-Xyl)-L-seryl-[protein] + UDP + H(+)</text>
        <dbReference type="Rhea" id="RHEA:24168"/>
        <dbReference type="Rhea" id="RHEA-COMP:12571"/>
        <dbReference type="Rhea" id="RHEA-COMP:12573"/>
        <dbReference type="ChEBI" id="CHEBI:15378"/>
        <dbReference type="ChEBI" id="CHEBI:58052"/>
        <dbReference type="ChEBI" id="CHEBI:58223"/>
        <dbReference type="ChEBI" id="CHEBI:132090"/>
        <dbReference type="ChEBI" id="CHEBI:132093"/>
        <dbReference type="EC" id="2.4.1.135"/>
    </reaction>
</comment>